<name>A0A9D4Z3M8_ADICA</name>
<dbReference type="PANTHER" id="PTHR35693">
    <property type="entry name" value="EXPRESSED PROTEIN"/>
    <property type="match status" value="1"/>
</dbReference>
<evidence type="ECO:0000313" key="2">
    <source>
        <dbReference type="Proteomes" id="UP000886520"/>
    </source>
</evidence>
<dbReference type="AlphaFoldDB" id="A0A9D4Z3M8"/>
<proteinExistence type="predicted"/>
<comment type="caution">
    <text evidence="1">The sequence shown here is derived from an EMBL/GenBank/DDBJ whole genome shotgun (WGS) entry which is preliminary data.</text>
</comment>
<accession>A0A9D4Z3M8</accession>
<sequence length="153" mass="17957">MYVGGLWVDPGQIVLPEDPFVKEVYKRHPELLYEAYDPSTFEKYPARKLAHRIMELIDMGIPKERATEIADGEFWNVRREQNLEYDAARAEAIAEGKKAPPPRKMIRRIQEREAFHLKEGLRKQKLQREAMEAARILAAQRVEEDYEDTDDDD</sequence>
<organism evidence="1 2">
    <name type="scientific">Adiantum capillus-veneris</name>
    <name type="common">Maidenhair fern</name>
    <dbReference type="NCBI Taxonomy" id="13818"/>
    <lineage>
        <taxon>Eukaryota</taxon>
        <taxon>Viridiplantae</taxon>
        <taxon>Streptophyta</taxon>
        <taxon>Embryophyta</taxon>
        <taxon>Tracheophyta</taxon>
        <taxon>Polypodiopsida</taxon>
        <taxon>Polypodiidae</taxon>
        <taxon>Polypodiales</taxon>
        <taxon>Pteridineae</taxon>
        <taxon>Pteridaceae</taxon>
        <taxon>Vittarioideae</taxon>
        <taxon>Adiantum</taxon>
    </lineage>
</organism>
<gene>
    <name evidence="1" type="ORF">GOP47_0024384</name>
</gene>
<reference evidence="1" key="1">
    <citation type="submission" date="2021-01" db="EMBL/GenBank/DDBJ databases">
        <title>Adiantum capillus-veneris genome.</title>
        <authorList>
            <person name="Fang Y."/>
            <person name="Liao Q."/>
        </authorList>
    </citation>
    <scope>NUCLEOTIDE SEQUENCE</scope>
    <source>
        <strain evidence="1">H3</strain>
        <tissue evidence="1">Leaf</tissue>
    </source>
</reference>
<keyword evidence="2" id="KW-1185">Reference proteome</keyword>
<dbReference type="Proteomes" id="UP000886520">
    <property type="component" value="Chromosome 24"/>
</dbReference>
<protein>
    <submittedName>
        <fullName evidence="1">Uncharacterized protein</fullName>
    </submittedName>
</protein>
<dbReference type="PANTHER" id="PTHR35693:SF1">
    <property type="entry name" value="EXPRESSED PROTEIN"/>
    <property type="match status" value="1"/>
</dbReference>
<dbReference type="EMBL" id="JABFUD020000024">
    <property type="protein sequence ID" value="KAI5059964.1"/>
    <property type="molecule type" value="Genomic_DNA"/>
</dbReference>
<evidence type="ECO:0000313" key="1">
    <source>
        <dbReference type="EMBL" id="KAI5059964.1"/>
    </source>
</evidence>
<dbReference type="OrthoDB" id="543108at2759"/>